<dbReference type="NCBIfam" id="TIGR01764">
    <property type="entry name" value="excise"/>
    <property type="match status" value="1"/>
</dbReference>
<sequence length="191" mass="22148">MSLFAYFCPSFVPQTALGDKKGHRNFKLFNFETIRNIVKQIETTRNKKMSKANTPYNKICLYCHNEFVAQKRTTKYCSHKCNQRAYKQSKRESTHQQVSEKELVKSSAIKTNLLLEEIAASIKSIETEIHLSLRPYLTVKEVGTLLNMSRTSIYRLTESGKLPLYTLGNRKVYIKRSDIDNLFQNPKTIKA</sequence>
<protein>
    <recommendedName>
        <fullName evidence="1">Helix-turn-helix domain-containing protein</fullName>
    </recommendedName>
</protein>
<gene>
    <name evidence="2" type="ORF">AW14_12635</name>
</gene>
<name>A0A0C5WPU0_9FLAO</name>
<keyword evidence="3" id="KW-1185">Reference proteome</keyword>
<dbReference type="Proteomes" id="UP000032229">
    <property type="component" value="Chromosome"/>
</dbReference>
<dbReference type="STRING" id="1454006.AW14_12635"/>
<dbReference type="EMBL" id="CP007202">
    <property type="protein sequence ID" value="AJR04960.1"/>
    <property type="molecule type" value="Genomic_DNA"/>
</dbReference>
<evidence type="ECO:0000259" key="1">
    <source>
        <dbReference type="Pfam" id="PF12728"/>
    </source>
</evidence>
<feature type="domain" description="Helix-turn-helix" evidence="1">
    <location>
        <begin position="136"/>
        <end position="184"/>
    </location>
</feature>
<reference evidence="2 3" key="1">
    <citation type="submission" date="2014-02" db="EMBL/GenBank/DDBJ databases">
        <authorList>
            <person name="Young C.-C."/>
            <person name="Hameed A."/>
            <person name="Huang H.-C."/>
            <person name="Shahina M."/>
        </authorList>
    </citation>
    <scope>NUCLEOTIDE SEQUENCE [LARGE SCALE GENOMIC DNA]</scope>
    <source>
        <strain evidence="2 3">CC-SAMT-1</strain>
    </source>
</reference>
<dbReference type="AlphaFoldDB" id="A0A0C5WPU0"/>
<dbReference type="InterPro" id="IPR010093">
    <property type="entry name" value="SinI_DNA-bd"/>
</dbReference>
<evidence type="ECO:0000313" key="3">
    <source>
        <dbReference type="Proteomes" id="UP000032229"/>
    </source>
</evidence>
<proteinExistence type="predicted"/>
<dbReference type="HOGENOM" id="CLU_110599_1_0_10"/>
<evidence type="ECO:0000313" key="2">
    <source>
        <dbReference type="EMBL" id="AJR04960.1"/>
    </source>
</evidence>
<dbReference type="KEGG" id="sze:AW14_12635"/>
<dbReference type="Pfam" id="PF12728">
    <property type="entry name" value="HTH_17"/>
    <property type="match status" value="1"/>
</dbReference>
<accession>A0A0C5WPU0</accession>
<dbReference type="GO" id="GO:0003677">
    <property type="term" value="F:DNA binding"/>
    <property type="evidence" value="ECO:0007669"/>
    <property type="project" value="InterPro"/>
</dbReference>
<dbReference type="InterPro" id="IPR041657">
    <property type="entry name" value="HTH_17"/>
</dbReference>
<organism evidence="2 3">
    <name type="scientific">Siansivirga zeaxanthinifaciens CC-SAMT-1</name>
    <dbReference type="NCBI Taxonomy" id="1454006"/>
    <lineage>
        <taxon>Bacteria</taxon>
        <taxon>Pseudomonadati</taxon>
        <taxon>Bacteroidota</taxon>
        <taxon>Flavobacteriia</taxon>
        <taxon>Flavobacteriales</taxon>
        <taxon>Flavobacteriaceae</taxon>
        <taxon>Siansivirga</taxon>
    </lineage>
</organism>